<dbReference type="AlphaFoldDB" id="A0A7S0WU11"/>
<sequence length="386" mass="39440">MVDHRVVGVLAGGVLLRLLRRRKHRGRRVNDETGSVISIGSSVQQHVPNPRALESEANGFAQHGSYSTHKHRTLGLEHLLVVSLLAAALGLSLQKGAYAESALVGVAALVLLVAQLVRAFSKRKGSHAALTPAPSVAGEVAAPVHGLATAAAAASTVDMALCGVWLKDSSASDPMTTACDLMALNGMIRMAVNLVKGIELHIHPPHPAPPEAAAAAAAPAAATSAPAAALPAPSVASATSSTGAGQQHGGQDAARALAAAGTAGAAPKAAAGGAGGTAAGAAAGAAPVFEMVVFSVVGWFKVRERYSLGGDAASWNRRDLRRGKHLGRACVVPGGGVRLELEWGAPHGGRGHDEFRLESASELHVTSHLEVNGRKHTYTTVYRRKK</sequence>
<evidence type="ECO:0000256" key="2">
    <source>
        <dbReference type="SAM" id="Phobius"/>
    </source>
</evidence>
<organism evidence="3">
    <name type="scientific">Chlamydomonas leiostraca</name>
    <dbReference type="NCBI Taxonomy" id="1034604"/>
    <lineage>
        <taxon>Eukaryota</taxon>
        <taxon>Viridiplantae</taxon>
        <taxon>Chlorophyta</taxon>
        <taxon>core chlorophytes</taxon>
        <taxon>Chlorophyceae</taxon>
        <taxon>CS clade</taxon>
        <taxon>Chlamydomonadales</taxon>
        <taxon>Chlamydomonadaceae</taxon>
        <taxon>Chlamydomonas</taxon>
    </lineage>
</organism>
<keyword evidence="2" id="KW-0472">Membrane</keyword>
<proteinExistence type="predicted"/>
<feature type="transmembrane region" description="Helical" evidence="2">
    <location>
        <begin position="97"/>
        <end position="117"/>
    </location>
</feature>
<protein>
    <submittedName>
        <fullName evidence="3">Uncharacterized protein</fullName>
    </submittedName>
</protein>
<feature type="region of interest" description="Disordered" evidence="1">
    <location>
        <begin position="235"/>
        <end position="255"/>
    </location>
</feature>
<evidence type="ECO:0000256" key="1">
    <source>
        <dbReference type="SAM" id="MobiDB-lite"/>
    </source>
</evidence>
<gene>
    <name evidence="3" type="ORF">CLEI1391_LOCUS11670</name>
</gene>
<name>A0A7S0WU11_9CHLO</name>
<reference evidence="3" key="1">
    <citation type="submission" date="2021-01" db="EMBL/GenBank/DDBJ databases">
        <authorList>
            <person name="Corre E."/>
            <person name="Pelletier E."/>
            <person name="Niang G."/>
            <person name="Scheremetjew M."/>
            <person name="Finn R."/>
            <person name="Kale V."/>
            <person name="Holt S."/>
            <person name="Cochrane G."/>
            <person name="Meng A."/>
            <person name="Brown T."/>
            <person name="Cohen L."/>
        </authorList>
    </citation>
    <scope>NUCLEOTIDE SEQUENCE</scope>
    <source>
        <strain evidence="3">SAG 11-49</strain>
    </source>
</reference>
<accession>A0A7S0WU11</accession>
<dbReference type="EMBL" id="HBFB01020818">
    <property type="protein sequence ID" value="CAD8684251.1"/>
    <property type="molecule type" value="Transcribed_RNA"/>
</dbReference>
<feature type="transmembrane region" description="Helical" evidence="2">
    <location>
        <begin position="74"/>
        <end position="91"/>
    </location>
</feature>
<keyword evidence="2" id="KW-1133">Transmembrane helix</keyword>
<keyword evidence="2" id="KW-0812">Transmembrane</keyword>
<evidence type="ECO:0000313" key="3">
    <source>
        <dbReference type="EMBL" id="CAD8684251.1"/>
    </source>
</evidence>